<dbReference type="GO" id="GO:0006654">
    <property type="term" value="P:phosphatidic acid biosynthetic process"/>
    <property type="evidence" value="ECO:0007669"/>
    <property type="project" value="TreeGrafter"/>
</dbReference>
<evidence type="ECO:0000313" key="5">
    <source>
        <dbReference type="Proteomes" id="UP000654279"/>
    </source>
</evidence>
<dbReference type="EMBL" id="JACRSO010000002">
    <property type="protein sequence ID" value="MBC8528989.1"/>
    <property type="molecule type" value="Genomic_DNA"/>
</dbReference>
<gene>
    <name evidence="4" type="ORF">H8699_06080</name>
</gene>
<accession>A0A926D102</accession>
<evidence type="ECO:0000313" key="4">
    <source>
        <dbReference type="EMBL" id="MBC8528989.1"/>
    </source>
</evidence>
<protein>
    <submittedName>
        <fullName evidence="4">1-acyl-sn-glycerol-3-phosphate acyltransferase</fullName>
    </submittedName>
</protein>
<evidence type="ECO:0000259" key="3">
    <source>
        <dbReference type="SMART" id="SM00563"/>
    </source>
</evidence>
<dbReference type="PANTHER" id="PTHR10434:SF11">
    <property type="entry name" value="1-ACYL-SN-GLYCEROL-3-PHOSPHATE ACYLTRANSFERASE"/>
    <property type="match status" value="1"/>
</dbReference>
<dbReference type="RefSeq" id="WP_249284909.1">
    <property type="nucleotide sequence ID" value="NZ_JACRSO010000002.1"/>
</dbReference>
<dbReference type="SMART" id="SM00563">
    <property type="entry name" value="PlsC"/>
    <property type="match status" value="1"/>
</dbReference>
<dbReference type="InterPro" id="IPR002123">
    <property type="entry name" value="Plipid/glycerol_acylTrfase"/>
</dbReference>
<dbReference type="PANTHER" id="PTHR10434">
    <property type="entry name" value="1-ACYL-SN-GLYCEROL-3-PHOSPHATE ACYLTRANSFERASE"/>
    <property type="match status" value="1"/>
</dbReference>
<keyword evidence="5" id="KW-1185">Reference proteome</keyword>
<dbReference type="AlphaFoldDB" id="A0A926D102"/>
<evidence type="ECO:0000256" key="1">
    <source>
        <dbReference type="ARBA" id="ARBA00022679"/>
    </source>
</evidence>
<keyword evidence="1" id="KW-0808">Transferase</keyword>
<dbReference type="CDD" id="cd07989">
    <property type="entry name" value="LPLAT_AGPAT-like"/>
    <property type="match status" value="1"/>
</dbReference>
<dbReference type="GO" id="GO:0003841">
    <property type="term" value="F:1-acylglycerol-3-phosphate O-acyltransferase activity"/>
    <property type="evidence" value="ECO:0007669"/>
    <property type="project" value="TreeGrafter"/>
</dbReference>
<keyword evidence="2 4" id="KW-0012">Acyltransferase</keyword>
<sequence length="199" mass="22364">MWYRIFRVVVNFLAFVLCRTRVVAGADYLREVVKGRAIIIANHIHWNDPMVVAACIKRKIYIMAKEELFRNRIVAWAIGEFNVFPVKRGKADIGAIKKALKVLREDTPLLIFPEGTRSRDGELLPFFDGPASLALKTQAPVLPIYIAPYHIGGKVRLYVGEPIELAAALPETLKGAQRIEAANKLLETSVQTLKDRAEL</sequence>
<reference evidence="4" key="1">
    <citation type="submission" date="2020-08" db="EMBL/GenBank/DDBJ databases">
        <title>Genome public.</title>
        <authorList>
            <person name="Liu C."/>
            <person name="Sun Q."/>
        </authorList>
    </citation>
    <scope>NUCLEOTIDE SEQUENCE</scope>
    <source>
        <strain evidence="4">NSJ-44</strain>
    </source>
</reference>
<proteinExistence type="predicted"/>
<evidence type="ECO:0000256" key="2">
    <source>
        <dbReference type="ARBA" id="ARBA00023315"/>
    </source>
</evidence>
<comment type="caution">
    <text evidence="4">The sequence shown here is derived from an EMBL/GenBank/DDBJ whole genome shotgun (WGS) entry which is preliminary data.</text>
</comment>
<dbReference type="Proteomes" id="UP000654279">
    <property type="component" value="Unassembled WGS sequence"/>
</dbReference>
<name>A0A926D102_9FIRM</name>
<organism evidence="4 5">
    <name type="scientific">Luoshenia tenuis</name>
    <dbReference type="NCBI Taxonomy" id="2763654"/>
    <lineage>
        <taxon>Bacteria</taxon>
        <taxon>Bacillati</taxon>
        <taxon>Bacillota</taxon>
        <taxon>Clostridia</taxon>
        <taxon>Christensenellales</taxon>
        <taxon>Christensenellaceae</taxon>
        <taxon>Luoshenia</taxon>
    </lineage>
</organism>
<dbReference type="SUPFAM" id="SSF69593">
    <property type="entry name" value="Glycerol-3-phosphate (1)-acyltransferase"/>
    <property type="match status" value="1"/>
</dbReference>
<feature type="domain" description="Phospholipid/glycerol acyltransferase" evidence="3">
    <location>
        <begin position="37"/>
        <end position="149"/>
    </location>
</feature>
<dbReference type="Pfam" id="PF01553">
    <property type="entry name" value="Acyltransferase"/>
    <property type="match status" value="1"/>
</dbReference>